<gene>
    <name evidence="1" type="ORF">RY831_31025</name>
</gene>
<dbReference type="PRINTS" id="PR00313">
    <property type="entry name" value="CABNDNGRPT"/>
</dbReference>
<comment type="caution">
    <text evidence="1">The sequence shown here is derived from an EMBL/GenBank/DDBJ whole genome shotgun (WGS) entry which is preliminary data.</text>
</comment>
<dbReference type="EMBL" id="JAWIIV010000061">
    <property type="protein sequence ID" value="MEC4723575.1"/>
    <property type="molecule type" value="Genomic_DNA"/>
</dbReference>
<dbReference type="InterPro" id="IPR011049">
    <property type="entry name" value="Serralysin-like_metalloprot_C"/>
</dbReference>
<dbReference type="Proteomes" id="UP001352263">
    <property type="component" value="Unassembled WGS sequence"/>
</dbReference>
<organism evidence="1 2">
    <name type="scientific">Noviherbaspirillum album</name>
    <dbReference type="NCBI Taxonomy" id="3080276"/>
    <lineage>
        <taxon>Bacteria</taxon>
        <taxon>Pseudomonadati</taxon>
        <taxon>Pseudomonadota</taxon>
        <taxon>Betaproteobacteria</taxon>
        <taxon>Burkholderiales</taxon>
        <taxon>Oxalobacteraceae</taxon>
        <taxon>Noviherbaspirillum</taxon>
    </lineage>
</organism>
<dbReference type="InterPro" id="IPR001343">
    <property type="entry name" value="Hemolysn_Ca-bd"/>
</dbReference>
<evidence type="ECO:0000313" key="2">
    <source>
        <dbReference type="Proteomes" id="UP001352263"/>
    </source>
</evidence>
<protein>
    <submittedName>
        <fullName evidence="1">Uncharacterized protein</fullName>
    </submittedName>
</protein>
<dbReference type="SUPFAM" id="SSF51120">
    <property type="entry name" value="beta-Roll"/>
    <property type="match status" value="1"/>
</dbReference>
<sequence length="556" mass="54031">MTNLAGATVVNASITPDLTTLNSVNGLVGISAINVATTVKTLGLSGTASDDNDLTVTYKTGLAGTTDALTLNVNGNSAATVADATKYAVVTANGAGAGEGFDLVTVNSNGTATRLDALVVGDGTNSTMKTLTITGGANFRVNTALDFLGTTGTLDASAATGAVNVAFGAEDITVTGGAGNDRFNFGATLDAADKVNGGAGTDTLAISSTIDSTTTALNKVINAVTGMDVLEVTQANAAVDASQITFTKAFAATGGGTTAFTNTVNDNTFAFSANAGATTFAPTIDGGNDVLNLTVGGASAVTLTSVAASAGGFETINVASTSSTGAANEITTTNVSANGKIVVTGAANFTTTAAGTNATIDGSAATGKLTLTGEAGNNTIIGGSADDVLTGGDGIDTIDLSKGGQDRVVIAATAAANRDVVKGFTAGTGGDILDINMTLGTAALASVTGTGTAFTITATNAITAFNFAATNNSADLGKVGVVDGTELLKGIANAGSTITSLTVTAADTGYLLAYSGTNAYLYYYSSADASLVASEIALVGVVEGVATGSLVAGNFV</sequence>
<keyword evidence="2" id="KW-1185">Reference proteome</keyword>
<accession>A0ABU6JIQ1</accession>
<dbReference type="Gene3D" id="2.150.10.10">
    <property type="entry name" value="Serralysin-like metalloprotease, C-terminal"/>
    <property type="match status" value="1"/>
</dbReference>
<proteinExistence type="predicted"/>
<dbReference type="RefSeq" id="WP_326510186.1">
    <property type="nucleotide sequence ID" value="NZ_JAWIIV010000061.1"/>
</dbReference>
<reference evidence="1 2" key="1">
    <citation type="submission" date="2023-10" db="EMBL/GenBank/DDBJ databases">
        <title>Noviherbaspirillum sp. CPCC 100848 genome assembly.</title>
        <authorList>
            <person name="Li X.Y."/>
            <person name="Fang X.M."/>
        </authorList>
    </citation>
    <scope>NUCLEOTIDE SEQUENCE [LARGE SCALE GENOMIC DNA]</scope>
    <source>
        <strain evidence="1 2">CPCC 100848</strain>
    </source>
</reference>
<dbReference type="Pfam" id="PF00353">
    <property type="entry name" value="HemolysinCabind"/>
    <property type="match status" value="3"/>
</dbReference>
<evidence type="ECO:0000313" key="1">
    <source>
        <dbReference type="EMBL" id="MEC4723575.1"/>
    </source>
</evidence>
<name>A0ABU6JIQ1_9BURK</name>